<evidence type="ECO:0000313" key="2">
    <source>
        <dbReference type="EMBL" id="AVI09433.1"/>
    </source>
</evidence>
<proteinExistence type="predicted"/>
<organismHost>
    <name type="scientific">Homo sapiens</name>
    <name type="common">Human</name>
    <dbReference type="NCBI Taxonomy" id="9606"/>
</organismHost>
<feature type="region of interest" description="Disordered" evidence="1">
    <location>
        <begin position="1"/>
        <end position="61"/>
    </location>
</feature>
<dbReference type="EMBL" id="MF994829">
    <property type="protein sequence ID" value="AVI09433.1"/>
    <property type="molecule type" value="Genomic_DNA"/>
</dbReference>
<reference evidence="2" key="1">
    <citation type="journal article" date="2018" name="J. Virol.">
        <title>Copy number heterogeneity, large origin tandem repeats, and interspecies recombination in HHV-6A and HHV-6B reference strains.</title>
        <authorList>
            <person name="Greninger A.L."/>
            <person name="Roychoudhury P."/>
            <person name="Makhsous N."/>
            <person name="Hanson D."/>
            <person name="Chase J."/>
            <person name="Krueger G."/>
            <person name="Xie H."/>
            <person name="Huang M.-L."/>
            <person name="Saunders L."/>
            <person name="Ablashi D."/>
            <person name="Koelle D.M."/>
            <person name="Cook L."/>
            <person name="Jerome K.R."/>
        </authorList>
    </citation>
    <scope>NUCLEOTIDE SEQUENCE</scope>
    <source>
        <strain evidence="2">Z29</strain>
    </source>
</reference>
<evidence type="ECO:0000256" key="1">
    <source>
        <dbReference type="SAM" id="MobiDB-lite"/>
    </source>
</evidence>
<feature type="compositionally biased region" description="Low complexity" evidence="1">
    <location>
        <begin position="33"/>
        <end position="61"/>
    </location>
</feature>
<dbReference type="EMBL" id="MF994829">
    <property type="protein sequence ID" value="AVI09314.1"/>
    <property type="molecule type" value="Genomic_DNA"/>
</dbReference>
<protein>
    <submittedName>
        <fullName evidence="2">Uncharacterized protein</fullName>
    </submittedName>
</protein>
<organism evidence="2">
    <name type="scientific">Human herpesvirus 6B</name>
    <name type="common">HHV-6 variant B</name>
    <name type="synonym">Human B lymphotropic virus</name>
    <dbReference type="NCBI Taxonomy" id="32604"/>
    <lineage>
        <taxon>Viruses</taxon>
        <taxon>Duplodnaviria</taxon>
        <taxon>Heunggongvirae</taxon>
        <taxon>Peploviricota</taxon>
        <taxon>Herviviricetes</taxon>
        <taxon>Herpesvirales</taxon>
        <taxon>Orthoherpesviridae</taxon>
        <taxon>Betaherpesvirinae</taxon>
        <taxon>Roseolovirus</taxon>
        <taxon>Roseolovirus humanbeta6b</taxon>
    </lineage>
</organism>
<accession>A0A2L2QEM0</accession>
<name>A0A2L2QEM0_HHV6H</name>
<sequence>MRHREVSFRSSARTGPPSVRIRQTCGDAVRNAKGSQPPSPHSSSSSGLHLAKSSAALGSSP</sequence>